<evidence type="ECO:0000256" key="3">
    <source>
        <dbReference type="ARBA" id="ARBA00022723"/>
    </source>
</evidence>
<proteinExistence type="predicted"/>
<keyword evidence="9" id="KW-0067">ATP-binding</keyword>
<keyword evidence="11" id="KW-0411">Iron-sulfur</keyword>
<dbReference type="Gene3D" id="3.90.320.10">
    <property type="match status" value="1"/>
</dbReference>
<keyword evidence="3" id="KW-0479">Metal-binding</keyword>
<dbReference type="SUPFAM" id="SSF52980">
    <property type="entry name" value="Restriction endonuclease-like"/>
    <property type="match status" value="1"/>
</dbReference>
<dbReference type="InterPro" id="IPR038726">
    <property type="entry name" value="PDDEXK_AddAB-type"/>
</dbReference>
<dbReference type="OrthoDB" id="9758506at2"/>
<dbReference type="AlphaFoldDB" id="A0A4R1R4I5"/>
<keyword evidence="12" id="KW-0238">DNA-binding</keyword>
<name>A0A4R1R4I5_9FIRM</name>
<evidence type="ECO:0000256" key="2">
    <source>
        <dbReference type="ARBA" id="ARBA00022722"/>
    </source>
</evidence>
<protein>
    <submittedName>
        <fullName evidence="16">DNA helicase/exodeoxyribonuclease V subunit B</fullName>
    </submittedName>
</protein>
<dbReference type="EMBL" id="SLUO01000002">
    <property type="protein sequence ID" value="TCL60395.1"/>
    <property type="molecule type" value="Genomic_DNA"/>
</dbReference>
<evidence type="ECO:0000256" key="1">
    <source>
        <dbReference type="ARBA" id="ARBA00022485"/>
    </source>
</evidence>
<dbReference type="Pfam" id="PF12705">
    <property type="entry name" value="PDDEXK_1"/>
    <property type="match status" value="1"/>
</dbReference>
<keyword evidence="7 16" id="KW-0347">Helicase</keyword>
<dbReference type="InterPro" id="IPR014140">
    <property type="entry name" value="DNA_helicase_suAddB"/>
</dbReference>
<keyword evidence="8" id="KW-0269">Exonuclease</keyword>
<evidence type="ECO:0000313" key="17">
    <source>
        <dbReference type="Proteomes" id="UP000295718"/>
    </source>
</evidence>
<keyword evidence="13" id="KW-0234">DNA repair</keyword>
<dbReference type="InterPro" id="IPR049035">
    <property type="entry name" value="ADDB_N"/>
</dbReference>
<evidence type="ECO:0000256" key="4">
    <source>
        <dbReference type="ARBA" id="ARBA00022741"/>
    </source>
</evidence>
<dbReference type="Proteomes" id="UP000295718">
    <property type="component" value="Unassembled WGS sequence"/>
</dbReference>
<dbReference type="InterPro" id="IPR011335">
    <property type="entry name" value="Restrct_endonuc-II-like"/>
</dbReference>
<keyword evidence="2" id="KW-0540">Nuclease</keyword>
<sequence length="1145" mass="131112">MGLRFYFGASGAGKSTRLHEEMVRRGMEEPDTNFLIIVPDQFTMQTQMDLVKAHPRKGIMNIDVLSFGRLSHRILEEVGADRRAVLDDTGKSLVLRKVAEDIQEEMPVIGSNLRKIGYIHEVKSVISEFMQYGIGEKELGELAAYAEKRGALYHKLKDLELLYKKFLEYIRDKYITTEETLDLLCELLPKSRLVKGSVIAFDGFTGFTPIQNRLIQRLMTLAGEVIVTVVMDAGQDPYKPDGEQKLFYLSKKTTADLRKLAAEAGVPFGTDVFLKEERLPRFQNNEEMQHLEKYLFRYPAKVYGKDSEALHLFETSSPGEEMRQVCIEIKRLIREKHYCYRDFAIVTGNMETYAGHAQTKAAKFEIPVFIDQTKGILLNPFIEYIRSALKIVMENFSYQSVFHYLRSGLADFTREETDRMENYVIARGIKGKKRWMDIFTGKEEEGEEEELARLNGIRERFVGQIIPLTRKADTAGEKIKALYGFITENKVQEKLAAYEKMFERKNDAARAKEYGQIYRLVIDLLDQIESLLSDEKMNMKEFADILDAGFGEIEVGMIPQNVDRVVVGDIERTRLKEIKVLFFIGVNDGNIPKNAGMGGIISDIDREFLQESPYALAPTPRQQMYIQRLYLYMNMTKPSEYLYLSYCKVSGEGKSLRPAYLIDTLSKLFPRLKAQKPELKNPEEKLETKRAGLDYLTSMLREYAAGKLGEEDKRRFFTVYRAYLGDEVYKSRIGELIEAAFTYYREKGLGREIAGALYGNLLVSSVSRLETYAACAYAHFLKYGLSLEEREEYSFEAADMGNVFHGVLELFAGKLQEQGYTWFDFGEEEAEEMLTQAMDGYAAAYGNTILYSTARNEYAIDRMRRILKRTVLTLQHQLRKGSFIPENFEMSFQMADNLESVNIALSGEERMKLRGRIDRIDTYEDEEHVYVKVIDYKSGNRKFNLAALYYGLQLQLVVYMNAAVELEKKKYPDKEVVPAALLYYHVSDPMVKAEGEVTPEEINERLLKELRMTGVVTGNDTVISLLDGEFSDKSDVVPVERKKDGSYSSKSSVITGDDMEEISGYVNYKIKQIGMDIMQGNIEINPYEQSGGTSCDYCEYKSVCGFDEGISGYGYRRLENLEAQEAMERIREANSKSGYGVEIQI</sequence>
<accession>A0A4R1R4I5</accession>
<dbReference type="GO" id="GO:0004527">
    <property type="term" value="F:exonuclease activity"/>
    <property type="evidence" value="ECO:0007669"/>
    <property type="project" value="UniProtKB-KW"/>
</dbReference>
<dbReference type="GO" id="GO:0005524">
    <property type="term" value="F:ATP binding"/>
    <property type="evidence" value="ECO:0007669"/>
    <property type="project" value="UniProtKB-KW"/>
</dbReference>
<evidence type="ECO:0000256" key="10">
    <source>
        <dbReference type="ARBA" id="ARBA00023004"/>
    </source>
</evidence>
<comment type="caution">
    <text evidence="16">The sequence shown here is derived from an EMBL/GenBank/DDBJ whole genome shotgun (WGS) entry which is preliminary data.</text>
</comment>
<keyword evidence="4" id="KW-0547">Nucleotide-binding</keyword>
<evidence type="ECO:0000256" key="8">
    <source>
        <dbReference type="ARBA" id="ARBA00022839"/>
    </source>
</evidence>
<dbReference type="Pfam" id="PF21445">
    <property type="entry name" value="ADDB_N"/>
    <property type="match status" value="1"/>
</dbReference>
<dbReference type="GO" id="GO:0004386">
    <property type="term" value="F:helicase activity"/>
    <property type="evidence" value="ECO:0007669"/>
    <property type="project" value="UniProtKB-KW"/>
</dbReference>
<dbReference type="NCBIfam" id="TIGR02773">
    <property type="entry name" value="addB_Gpos"/>
    <property type="match status" value="1"/>
</dbReference>
<keyword evidence="1" id="KW-0004">4Fe-4S</keyword>
<evidence type="ECO:0000256" key="5">
    <source>
        <dbReference type="ARBA" id="ARBA00022763"/>
    </source>
</evidence>
<keyword evidence="17" id="KW-1185">Reference proteome</keyword>
<dbReference type="RefSeq" id="WP_031388915.1">
    <property type="nucleotide sequence ID" value="NZ_JPNB01000001.1"/>
</dbReference>
<dbReference type="GO" id="GO:0003677">
    <property type="term" value="F:DNA binding"/>
    <property type="evidence" value="ECO:0007669"/>
    <property type="project" value="UniProtKB-KW"/>
</dbReference>
<organism evidence="16 17">
    <name type="scientific">Kineothrix alysoides</name>
    <dbReference type="NCBI Taxonomy" id="1469948"/>
    <lineage>
        <taxon>Bacteria</taxon>
        <taxon>Bacillati</taxon>
        <taxon>Bacillota</taxon>
        <taxon>Clostridia</taxon>
        <taxon>Lachnospirales</taxon>
        <taxon>Lachnospiraceae</taxon>
        <taxon>Kineothrix</taxon>
    </lineage>
</organism>
<feature type="domain" description="ATP-dependent helicase/deoxyribonuclease subunit B N-terminal" evidence="15">
    <location>
        <begin position="5"/>
        <end position="292"/>
    </location>
</feature>
<keyword evidence="5" id="KW-0227">DNA damage</keyword>
<dbReference type="InterPro" id="IPR011604">
    <property type="entry name" value="PDDEXK-like_dom_sf"/>
</dbReference>
<dbReference type="Gene3D" id="3.40.50.300">
    <property type="entry name" value="P-loop containing nucleotide triphosphate hydrolases"/>
    <property type="match status" value="3"/>
</dbReference>
<evidence type="ECO:0000256" key="6">
    <source>
        <dbReference type="ARBA" id="ARBA00022801"/>
    </source>
</evidence>
<evidence type="ECO:0000256" key="12">
    <source>
        <dbReference type="ARBA" id="ARBA00023125"/>
    </source>
</evidence>
<keyword evidence="6" id="KW-0378">Hydrolase</keyword>
<dbReference type="GO" id="GO:0000724">
    <property type="term" value="P:double-strand break repair via homologous recombination"/>
    <property type="evidence" value="ECO:0007669"/>
    <property type="project" value="InterPro"/>
</dbReference>
<dbReference type="GO" id="GO:0051539">
    <property type="term" value="F:4 iron, 4 sulfur cluster binding"/>
    <property type="evidence" value="ECO:0007669"/>
    <property type="project" value="UniProtKB-KW"/>
</dbReference>
<dbReference type="PANTHER" id="PTHR30591">
    <property type="entry name" value="RECBCD ENZYME SUBUNIT RECC"/>
    <property type="match status" value="1"/>
</dbReference>
<evidence type="ECO:0000256" key="9">
    <source>
        <dbReference type="ARBA" id="ARBA00022840"/>
    </source>
</evidence>
<gene>
    <name evidence="16" type="ORF">EDD76_10290</name>
</gene>
<dbReference type="PANTHER" id="PTHR30591:SF1">
    <property type="entry name" value="RECBCD ENZYME SUBUNIT RECC"/>
    <property type="match status" value="1"/>
</dbReference>
<evidence type="ECO:0000256" key="11">
    <source>
        <dbReference type="ARBA" id="ARBA00023014"/>
    </source>
</evidence>
<evidence type="ECO:0000259" key="14">
    <source>
        <dbReference type="Pfam" id="PF12705"/>
    </source>
</evidence>
<evidence type="ECO:0000256" key="7">
    <source>
        <dbReference type="ARBA" id="ARBA00022806"/>
    </source>
</evidence>
<dbReference type="GO" id="GO:0046872">
    <property type="term" value="F:metal ion binding"/>
    <property type="evidence" value="ECO:0007669"/>
    <property type="project" value="UniProtKB-KW"/>
</dbReference>
<reference evidence="16 17" key="1">
    <citation type="submission" date="2019-03" db="EMBL/GenBank/DDBJ databases">
        <title>Genomic Encyclopedia of Type Strains, Phase IV (KMG-IV): sequencing the most valuable type-strain genomes for metagenomic binning, comparative biology and taxonomic classification.</title>
        <authorList>
            <person name="Goeker M."/>
        </authorList>
    </citation>
    <scope>NUCLEOTIDE SEQUENCE [LARGE SCALE GENOMIC DNA]</scope>
    <source>
        <strain evidence="16 17">DSM 100556</strain>
    </source>
</reference>
<dbReference type="SUPFAM" id="SSF52540">
    <property type="entry name" value="P-loop containing nucleoside triphosphate hydrolases"/>
    <property type="match status" value="1"/>
</dbReference>
<evidence type="ECO:0000256" key="13">
    <source>
        <dbReference type="ARBA" id="ARBA00023204"/>
    </source>
</evidence>
<evidence type="ECO:0000259" key="15">
    <source>
        <dbReference type="Pfam" id="PF21445"/>
    </source>
</evidence>
<dbReference type="STRING" id="1469948.GCA_000732725_00128"/>
<dbReference type="InterPro" id="IPR027417">
    <property type="entry name" value="P-loop_NTPase"/>
</dbReference>
<keyword evidence="10" id="KW-0408">Iron</keyword>
<evidence type="ECO:0000313" key="16">
    <source>
        <dbReference type="EMBL" id="TCL60395.1"/>
    </source>
</evidence>
<feature type="domain" description="PD-(D/E)XK endonuclease-like" evidence="14">
    <location>
        <begin position="765"/>
        <end position="1104"/>
    </location>
</feature>